<feature type="transmembrane region" description="Helical" evidence="1">
    <location>
        <begin position="232"/>
        <end position="250"/>
    </location>
</feature>
<dbReference type="KEGG" id="swo:Swol_0764"/>
<keyword evidence="1" id="KW-1133">Transmembrane helix</keyword>
<dbReference type="Proteomes" id="UP000001968">
    <property type="component" value="Chromosome"/>
</dbReference>
<evidence type="ECO:0000256" key="1">
    <source>
        <dbReference type="SAM" id="Phobius"/>
    </source>
</evidence>
<dbReference type="eggNOG" id="COG3314">
    <property type="taxonomic scope" value="Bacteria"/>
</dbReference>
<dbReference type="NCBIfam" id="TIGR02871">
    <property type="entry name" value="spore_ylbJ"/>
    <property type="match status" value="1"/>
</dbReference>
<evidence type="ECO:0000259" key="2">
    <source>
        <dbReference type="Pfam" id="PF07670"/>
    </source>
</evidence>
<dbReference type="OrthoDB" id="1645614at2"/>
<sequence length="391" mass="43095">MGNYSRLFFLIIILFLAVFMLLNPQETVNAASSGFKLWFSIIVPALLPFFILAELLVNLGVPRILGILLEPVMRPLFNLPGCSSLVVVMGFTSGFPVGAILSKKLYDEKMISGEEISRLVSFTNNCSPLFIIGAVGVGMFGSPFLGYILALSHYLSNLIVGMFWGLRAKKPLRNRSRLPLSQELSQALAEARENYCGPGKLLSDAIKNSLNNILAIAGFIILFSVITQMFSFWGIIDLLALFLLKILSVFNLSYELIYGWLMGLFEITIGARAITATSPANILPQLLAVSSILAWSGLSIIAQVMSIVVGTPVKLSFYLYSRLMQMFLSIIITTAAYKLLASGQQSVLSFSLPYHKALYSFDAWGISIACLWVCFLLLAFMLAVSLYPRRT</sequence>
<feature type="transmembrane region" description="Helical" evidence="1">
    <location>
        <begin position="286"/>
        <end position="311"/>
    </location>
</feature>
<gene>
    <name evidence="3" type="ordered locus">Swol_0764</name>
</gene>
<evidence type="ECO:0000313" key="3">
    <source>
        <dbReference type="EMBL" id="ABI68085.1"/>
    </source>
</evidence>
<keyword evidence="1" id="KW-0812">Transmembrane</keyword>
<feature type="transmembrane region" description="Helical" evidence="1">
    <location>
        <begin position="209"/>
        <end position="226"/>
    </location>
</feature>
<dbReference type="RefSeq" id="WP_011640190.1">
    <property type="nucleotide sequence ID" value="NC_008346.1"/>
</dbReference>
<dbReference type="AlphaFoldDB" id="Q0AYW9"/>
<feature type="transmembrane region" description="Helical" evidence="1">
    <location>
        <begin position="323"/>
        <end position="343"/>
    </location>
</feature>
<dbReference type="InterPro" id="IPR014226">
    <property type="entry name" value="Spore_IM_YlbJ"/>
</dbReference>
<keyword evidence="4" id="KW-1185">Reference proteome</keyword>
<feature type="transmembrane region" description="Helical" evidence="1">
    <location>
        <begin position="257"/>
        <end position="274"/>
    </location>
</feature>
<proteinExistence type="predicted"/>
<feature type="transmembrane region" description="Helical" evidence="1">
    <location>
        <begin position="363"/>
        <end position="387"/>
    </location>
</feature>
<organism evidence="3 4">
    <name type="scientific">Syntrophomonas wolfei subsp. wolfei (strain DSM 2245B / Goettingen)</name>
    <dbReference type="NCBI Taxonomy" id="335541"/>
    <lineage>
        <taxon>Bacteria</taxon>
        <taxon>Bacillati</taxon>
        <taxon>Bacillota</taxon>
        <taxon>Clostridia</taxon>
        <taxon>Eubacteriales</taxon>
        <taxon>Syntrophomonadaceae</taxon>
        <taxon>Syntrophomonas</taxon>
    </lineage>
</organism>
<feature type="transmembrane region" description="Helical" evidence="1">
    <location>
        <begin position="147"/>
        <end position="166"/>
    </location>
</feature>
<accession>Q0AYW9</accession>
<dbReference type="EMBL" id="CP000448">
    <property type="protein sequence ID" value="ABI68085.1"/>
    <property type="molecule type" value="Genomic_DNA"/>
</dbReference>
<dbReference type="Pfam" id="PF07670">
    <property type="entry name" value="Gate"/>
    <property type="match status" value="1"/>
</dbReference>
<feature type="domain" description="Nucleoside transporter/FeoB GTPase Gate" evidence="2">
    <location>
        <begin position="41"/>
        <end position="139"/>
    </location>
</feature>
<name>Q0AYW9_SYNWW</name>
<feature type="transmembrane region" description="Helical" evidence="1">
    <location>
        <begin position="77"/>
        <end position="101"/>
    </location>
</feature>
<feature type="transmembrane region" description="Helical" evidence="1">
    <location>
        <begin position="35"/>
        <end position="57"/>
    </location>
</feature>
<keyword evidence="1" id="KW-0472">Membrane</keyword>
<feature type="transmembrane region" description="Helical" evidence="1">
    <location>
        <begin position="6"/>
        <end position="23"/>
    </location>
</feature>
<reference evidence="4" key="1">
    <citation type="journal article" date="2010" name="Environ. Microbiol.">
        <title>The genome of Syntrophomonas wolfei: new insights into syntrophic metabolism and biohydrogen production.</title>
        <authorList>
            <person name="Sieber J.R."/>
            <person name="Sims D.R."/>
            <person name="Han C."/>
            <person name="Kim E."/>
            <person name="Lykidis A."/>
            <person name="Lapidus A.L."/>
            <person name="McDonnald E."/>
            <person name="Rohlin L."/>
            <person name="Culley D.E."/>
            <person name="Gunsalus R."/>
            <person name="McInerney M.J."/>
        </authorList>
    </citation>
    <scope>NUCLEOTIDE SEQUENCE [LARGE SCALE GENOMIC DNA]</scope>
    <source>
        <strain evidence="4">DSM 2245B / Goettingen</strain>
    </source>
</reference>
<dbReference type="STRING" id="335541.Swol_0764"/>
<protein>
    <recommendedName>
        <fullName evidence="2">Nucleoside transporter/FeoB GTPase Gate domain-containing protein</fullName>
    </recommendedName>
</protein>
<dbReference type="InterPro" id="IPR011642">
    <property type="entry name" value="Gate_dom"/>
</dbReference>
<dbReference type="HOGENOM" id="CLU_051469_1_0_9"/>
<evidence type="ECO:0000313" key="4">
    <source>
        <dbReference type="Proteomes" id="UP000001968"/>
    </source>
</evidence>